<sequence length="461" mass="52050">MFEDYFSFQIFFIFLRESLEIIVILSILITIVRKALGIKDEEENLIFTEVSTTTTAATAATTSDIAIAGTLDTGRNIADPYGTSLLSVSSLGRGLTVEEEEEMYDFSGEFREEERTETDNQERLKKYNRLKFQIWSGGILGLILCLVIGSTFIVVFYHIGSDLWSLSEHYYEGALSIVASIIMSVMGLFFLRMGKLREKFRVKLVSIIYSEQGHILKGNGNDNDNKALTFSSRYAFFVLPFVTSLREGLEAVVFVGGVGIDQPLTSIPLSMLAAVSISLIFGYFFFKYSSSLSLKICLSITTCFMYLIAAGLFSKGVWQFELQDYVNKCNGQDMSEVGNGPGSYDISRSVWHVNCCNGERDGFWMLLTAIFGWTNSATYGSIISYIIYWLILILAINILIIEEKCGYISFLPISWQKKRIVKRIKIADTSIKMKQRNEENRLYLSVRNARSKDSTTPLITH</sequence>
<name>A0AAN7W0X0_9SACH</name>
<accession>A0AAN7W0X0</accession>
<dbReference type="GO" id="GO:0000329">
    <property type="term" value="C:fungal-type vacuole membrane"/>
    <property type="evidence" value="ECO:0007669"/>
    <property type="project" value="TreeGrafter"/>
</dbReference>
<evidence type="ECO:0000256" key="7">
    <source>
        <dbReference type="SAM" id="Phobius"/>
    </source>
</evidence>
<keyword evidence="3" id="KW-0813">Transport</keyword>
<organism evidence="8 9">
    <name type="scientific">Arxiozyma heterogenica</name>
    <dbReference type="NCBI Taxonomy" id="278026"/>
    <lineage>
        <taxon>Eukaryota</taxon>
        <taxon>Fungi</taxon>
        <taxon>Dikarya</taxon>
        <taxon>Ascomycota</taxon>
        <taxon>Saccharomycotina</taxon>
        <taxon>Saccharomycetes</taxon>
        <taxon>Saccharomycetales</taxon>
        <taxon>Saccharomycetaceae</taxon>
        <taxon>Arxiozyma</taxon>
    </lineage>
</organism>
<keyword evidence="3" id="KW-0406">Ion transport</keyword>
<comment type="similarity">
    <text evidence="2">Belongs to the oxidase-dependent Fe transporter (OFeT) (TC 9.A.10.1) family.</text>
</comment>
<proteinExistence type="inferred from homology"/>
<comment type="subcellular location">
    <subcellularLocation>
        <location evidence="1">Membrane</location>
        <topology evidence="1">Multi-pass membrane protein</topology>
    </subcellularLocation>
</comment>
<reference evidence="9" key="1">
    <citation type="submission" date="2023-07" db="EMBL/GenBank/DDBJ databases">
        <title>A draft genome of Kazachstania heterogenica Y-27499.</title>
        <authorList>
            <person name="Donic C."/>
            <person name="Kralova J.S."/>
            <person name="Fidel L."/>
            <person name="Ben-Dor S."/>
            <person name="Jung S."/>
        </authorList>
    </citation>
    <scope>NUCLEOTIDE SEQUENCE [LARGE SCALE GENOMIC DNA]</scope>
    <source>
        <strain evidence="9">Y27499</strain>
    </source>
</reference>
<feature type="transmembrane region" description="Helical" evidence="7">
    <location>
        <begin position="134"/>
        <end position="159"/>
    </location>
</feature>
<dbReference type="GO" id="GO:0015093">
    <property type="term" value="F:ferrous iron transmembrane transporter activity"/>
    <property type="evidence" value="ECO:0007669"/>
    <property type="project" value="TreeGrafter"/>
</dbReference>
<keyword evidence="9" id="KW-1185">Reference proteome</keyword>
<keyword evidence="3" id="KW-0410">Iron transport</keyword>
<dbReference type="InterPro" id="IPR004923">
    <property type="entry name" value="FTR1/Fip1/EfeU"/>
</dbReference>
<evidence type="ECO:0000313" key="8">
    <source>
        <dbReference type="EMBL" id="KAK5779014.1"/>
    </source>
</evidence>
<feature type="transmembrane region" description="Helical" evidence="7">
    <location>
        <begin position="234"/>
        <end position="260"/>
    </location>
</feature>
<evidence type="ECO:0000256" key="1">
    <source>
        <dbReference type="ARBA" id="ARBA00004141"/>
    </source>
</evidence>
<feature type="transmembrane region" description="Helical" evidence="7">
    <location>
        <begin position="293"/>
        <end position="313"/>
    </location>
</feature>
<evidence type="ECO:0000256" key="3">
    <source>
        <dbReference type="ARBA" id="ARBA00022496"/>
    </source>
</evidence>
<evidence type="ECO:0000256" key="2">
    <source>
        <dbReference type="ARBA" id="ARBA00008333"/>
    </source>
</evidence>
<keyword evidence="5 7" id="KW-1133">Transmembrane helix</keyword>
<evidence type="ECO:0000256" key="5">
    <source>
        <dbReference type="ARBA" id="ARBA00022989"/>
    </source>
</evidence>
<dbReference type="EMBL" id="JAWIZZ010000048">
    <property type="protein sequence ID" value="KAK5779014.1"/>
    <property type="molecule type" value="Genomic_DNA"/>
</dbReference>
<comment type="caution">
    <text evidence="8">The sequence shown here is derived from an EMBL/GenBank/DDBJ whole genome shotgun (WGS) entry which is preliminary data.</text>
</comment>
<gene>
    <name evidence="8" type="ORF">RI543_003634</name>
</gene>
<dbReference type="Proteomes" id="UP001306508">
    <property type="component" value="Unassembled WGS sequence"/>
</dbReference>
<dbReference type="GO" id="GO:0033573">
    <property type="term" value="C:high-affinity iron permease complex"/>
    <property type="evidence" value="ECO:0007669"/>
    <property type="project" value="InterPro"/>
</dbReference>
<dbReference type="AlphaFoldDB" id="A0AAN7W0X0"/>
<keyword evidence="3" id="KW-0408">Iron</keyword>
<evidence type="ECO:0008006" key="10">
    <source>
        <dbReference type="Google" id="ProtNLM"/>
    </source>
</evidence>
<feature type="transmembrane region" description="Helical" evidence="7">
    <location>
        <begin position="6"/>
        <end position="32"/>
    </location>
</feature>
<feature type="transmembrane region" description="Helical" evidence="7">
    <location>
        <begin position="171"/>
        <end position="191"/>
    </location>
</feature>
<dbReference type="PANTHER" id="PTHR31632">
    <property type="entry name" value="IRON TRANSPORTER FTH1"/>
    <property type="match status" value="1"/>
</dbReference>
<feature type="transmembrane region" description="Helical" evidence="7">
    <location>
        <begin position="266"/>
        <end position="286"/>
    </location>
</feature>
<keyword evidence="4 7" id="KW-0812">Transmembrane</keyword>
<evidence type="ECO:0000313" key="9">
    <source>
        <dbReference type="Proteomes" id="UP001306508"/>
    </source>
</evidence>
<dbReference type="Pfam" id="PF03239">
    <property type="entry name" value="FTR1"/>
    <property type="match status" value="1"/>
</dbReference>
<protein>
    <recommendedName>
        <fullName evidence="10">Iron transporter FTH1</fullName>
    </recommendedName>
</protein>
<evidence type="ECO:0000256" key="4">
    <source>
        <dbReference type="ARBA" id="ARBA00022692"/>
    </source>
</evidence>
<keyword evidence="6 7" id="KW-0472">Membrane</keyword>
<evidence type="ECO:0000256" key="6">
    <source>
        <dbReference type="ARBA" id="ARBA00023136"/>
    </source>
</evidence>
<dbReference type="PANTHER" id="PTHR31632:SF7">
    <property type="entry name" value="IRON TRANSPORTER FTH1"/>
    <property type="match status" value="1"/>
</dbReference>
<feature type="transmembrane region" description="Helical" evidence="7">
    <location>
        <begin position="382"/>
        <end position="401"/>
    </location>
</feature>